<gene>
    <name evidence="1" type="ORF">SAMN05421677_1085</name>
</gene>
<evidence type="ECO:0000313" key="1">
    <source>
        <dbReference type="EMBL" id="SDO78575.1"/>
    </source>
</evidence>
<organism evidence="1 2">
    <name type="scientific">Halobacillus aidingensis</name>
    <dbReference type="NCBI Taxonomy" id="240303"/>
    <lineage>
        <taxon>Bacteria</taxon>
        <taxon>Bacillati</taxon>
        <taxon>Bacillota</taxon>
        <taxon>Bacilli</taxon>
        <taxon>Bacillales</taxon>
        <taxon>Bacillaceae</taxon>
        <taxon>Halobacillus</taxon>
    </lineage>
</organism>
<evidence type="ECO:0000313" key="2">
    <source>
        <dbReference type="Proteomes" id="UP000198860"/>
    </source>
</evidence>
<dbReference type="Proteomes" id="UP000198860">
    <property type="component" value="Unassembled WGS sequence"/>
</dbReference>
<protein>
    <submittedName>
        <fullName evidence="1">Uncharacterized protein</fullName>
    </submittedName>
</protein>
<name>A0A1H0ME36_HALAD</name>
<dbReference type="RefSeq" id="WP_089652285.1">
    <property type="nucleotide sequence ID" value="NZ_FNIZ01000008.1"/>
</dbReference>
<dbReference type="AlphaFoldDB" id="A0A1H0ME36"/>
<keyword evidence="2" id="KW-1185">Reference proteome</keyword>
<dbReference type="STRING" id="240303.SAMN05421677_1085"/>
<dbReference type="OrthoDB" id="9935614at2"/>
<accession>A0A1H0ME36</accession>
<proteinExistence type="predicted"/>
<sequence>MILTIGVLGATVVGVCAVENRLEKSGRHVEAELVNAANKIIIQVTAYGGILWVFWETFKKFGV</sequence>
<dbReference type="EMBL" id="FNIZ01000008">
    <property type="protein sequence ID" value="SDO78575.1"/>
    <property type="molecule type" value="Genomic_DNA"/>
</dbReference>
<reference evidence="2" key="1">
    <citation type="submission" date="2016-10" db="EMBL/GenBank/DDBJ databases">
        <authorList>
            <person name="Varghese N."/>
            <person name="Submissions S."/>
        </authorList>
    </citation>
    <scope>NUCLEOTIDE SEQUENCE [LARGE SCALE GENOMIC DNA]</scope>
    <source>
        <strain evidence="2">CGMCC 1.3703</strain>
    </source>
</reference>